<sequence length="146" mass="16220">MTRTRLRPLHPYEPNRGAAPPVFVPEQGGSRLARMRGRAGRPLELRHARAVLTAILEARSGRRSPSQLRPVLTPRMYHHLRAAPPSQGPRYTVKSVRASDSGPGVIEVCGTAHADQRASAVMAKFEHSETGWRCSFFALVQPQPRR</sequence>
<protein>
    <submittedName>
        <fullName evidence="2">Uncharacterized protein</fullName>
    </submittedName>
</protein>
<evidence type="ECO:0000313" key="3">
    <source>
        <dbReference type="Proteomes" id="UP001229651"/>
    </source>
</evidence>
<comment type="caution">
    <text evidence="2">The sequence shown here is derived from an EMBL/GenBank/DDBJ whole genome shotgun (WGS) entry which is preliminary data.</text>
</comment>
<dbReference type="RefSeq" id="WP_306992564.1">
    <property type="nucleotide sequence ID" value="NZ_JAUSUT010000001.1"/>
</dbReference>
<dbReference type="Proteomes" id="UP001229651">
    <property type="component" value="Unassembled WGS sequence"/>
</dbReference>
<evidence type="ECO:0000256" key="1">
    <source>
        <dbReference type="SAM" id="MobiDB-lite"/>
    </source>
</evidence>
<dbReference type="InterPro" id="IPR045596">
    <property type="entry name" value="DUF6459"/>
</dbReference>
<gene>
    <name evidence="2" type="ORF">FB470_003299</name>
</gene>
<dbReference type="Pfam" id="PF20060">
    <property type="entry name" value="DUF6459"/>
    <property type="match status" value="1"/>
</dbReference>
<reference evidence="2 3" key="1">
    <citation type="submission" date="2023-07" db="EMBL/GenBank/DDBJ databases">
        <title>Sequencing the genomes of 1000 actinobacteria strains.</title>
        <authorList>
            <person name="Klenk H.-P."/>
        </authorList>
    </citation>
    <scope>NUCLEOTIDE SEQUENCE [LARGE SCALE GENOMIC DNA]</scope>
    <source>
        <strain evidence="2 3">DSM 45805</strain>
    </source>
</reference>
<evidence type="ECO:0000313" key="2">
    <source>
        <dbReference type="EMBL" id="MDQ0379305.1"/>
    </source>
</evidence>
<feature type="region of interest" description="Disordered" evidence="1">
    <location>
        <begin position="1"/>
        <end position="26"/>
    </location>
</feature>
<dbReference type="EMBL" id="JAUSUT010000001">
    <property type="protein sequence ID" value="MDQ0379305.1"/>
    <property type="molecule type" value="Genomic_DNA"/>
</dbReference>
<accession>A0ABU0EVG9</accession>
<name>A0ABU0EVG9_9PSEU</name>
<keyword evidence="3" id="KW-1185">Reference proteome</keyword>
<proteinExistence type="predicted"/>
<organism evidence="2 3">
    <name type="scientific">Amycolatopsis thermophila</name>
    <dbReference type="NCBI Taxonomy" id="206084"/>
    <lineage>
        <taxon>Bacteria</taxon>
        <taxon>Bacillati</taxon>
        <taxon>Actinomycetota</taxon>
        <taxon>Actinomycetes</taxon>
        <taxon>Pseudonocardiales</taxon>
        <taxon>Pseudonocardiaceae</taxon>
        <taxon>Amycolatopsis</taxon>
    </lineage>
</organism>